<evidence type="ECO:0008006" key="6">
    <source>
        <dbReference type="Google" id="ProtNLM"/>
    </source>
</evidence>
<dbReference type="Proteomes" id="UP000184120">
    <property type="component" value="Unassembled WGS sequence"/>
</dbReference>
<evidence type="ECO:0000313" key="2">
    <source>
        <dbReference type="EMBL" id="GGF10662.1"/>
    </source>
</evidence>
<gene>
    <name evidence="2" type="ORF">GCM10010984_29730</name>
    <name evidence="3" type="ORF">SAMN05443634_1173</name>
</gene>
<evidence type="ECO:0000313" key="4">
    <source>
        <dbReference type="Proteomes" id="UP000184120"/>
    </source>
</evidence>
<reference evidence="2" key="1">
    <citation type="journal article" date="2014" name="Int. J. Syst. Evol. Microbiol.">
        <title>Complete genome of a new Firmicutes species belonging to the dominant human colonic microbiota ('Ruminococcus bicirculans') reveals two chromosomes and a selective capacity to utilize plant glucans.</title>
        <authorList>
            <consortium name="NISC Comparative Sequencing Program"/>
            <person name="Wegmann U."/>
            <person name="Louis P."/>
            <person name="Goesmann A."/>
            <person name="Henrissat B."/>
            <person name="Duncan S.H."/>
            <person name="Flint H.J."/>
        </authorList>
    </citation>
    <scope>NUCLEOTIDE SEQUENCE</scope>
    <source>
        <strain evidence="2">CGMCC 1.12707</strain>
    </source>
</reference>
<accession>A0A1M7D1T9</accession>
<evidence type="ECO:0000313" key="3">
    <source>
        <dbReference type="EMBL" id="SHL73373.1"/>
    </source>
</evidence>
<dbReference type="RefSeq" id="WP_143147349.1">
    <property type="nucleotide sequence ID" value="NZ_BMFL01000028.1"/>
</dbReference>
<dbReference type="EMBL" id="BMFL01000028">
    <property type="protein sequence ID" value="GGF10662.1"/>
    <property type="molecule type" value="Genomic_DNA"/>
</dbReference>
<reference evidence="5" key="4">
    <citation type="journal article" date="2019" name="Int. J. Syst. Evol. Microbiol.">
        <title>The Global Catalogue of Microorganisms (GCM) 10K type strain sequencing project: providing services to taxonomists for standard genome sequencing and annotation.</title>
        <authorList>
            <consortium name="The Broad Institute Genomics Platform"/>
            <consortium name="The Broad Institute Genome Sequencing Center for Infectious Disease"/>
            <person name="Wu L."/>
            <person name="Ma J."/>
        </authorList>
    </citation>
    <scope>NUCLEOTIDE SEQUENCE [LARGE SCALE GENOMIC DNA]</scope>
    <source>
        <strain evidence="5">CGMCC 1.12707</strain>
    </source>
</reference>
<reference evidence="2" key="5">
    <citation type="submission" date="2024-05" db="EMBL/GenBank/DDBJ databases">
        <authorList>
            <person name="Sun Q."/>
            <person name="Zhou Y."/>
        </authorList>
    </citation>
    <scope>NUCLEOTIDE SEQUENCE</scope>
    <source>
        <strain evidence="2">CGMCC 1.12707</strain>
    </source>
</reference>
<sequence length="1116" mass="127689">MKKIYLLFLLGIVNFLSAQNNNNQKNSPYIPEVYPKTPENSALLKNIELPPGTYTGTYGYKIDLGTVNLKSLNLPISLDYSTTGIKVNGISGRVGTGWVLNVGNISLNRDVRGVSDNLVQEVNLNKKYYEFSPNDGDTSSPNGNSDYSIARRLTGLFQGEITGNFPSLDANRDYYIYSLASNSGRFIEDSQGNFHTIPKDDLKILNNRTLVDNKGNTYYFAEYRSISNNALYSNLNDGGISGPYVKNIGYAFRLDSIKLVTNEVIEFSYVKDDYKFTSAYNKSLDLKTSNTDKNPTRLCINYGKMPSINRNHQEVTDYTIKEINYPNGKIVFDYIDNNQEVEGGKVLKSVKFYQNNKLYKDYSLESSFTTSESPSQIAAKYNENFSKRLFLFNVNERFTNANYTLDYYGVNQNSLQTDFPARFSGKEDYWGSYSSAGDFLPSSNFYTNNLGVLTKYDGANKNPNLNDAIIGSLQSIKFPTGGFQKIQYELDDSYGEGYKETYSEEKNLGVFATASEIRRSVTKTLVIEESSTIYETKLLFLYDGMEKVDFNPPNDLPTVSHYKVEVYVNNILRRTLYDKGPHDIYQSPYIQNSIDVKNGDVLDFKFIYQEMNGVGGNPKLTFNVPASVGLTYTILKQRDIPAVNKNAGNLRVKELVLKENENTDTYKKQYIYRKFDKPNESSGYFLGRDMNMNFYTRKPYHEYNPDPNFFCEYLNVSSQNYYNLYALENKSVVYPNVTEKIINVKDNSFFTIEKKFSVPSKIGYSEFQLPFIQGPYNGYMGGLLLNEDYKNDNNKIVKTISNTYEFDNYFNQFSSKYDNEFPDYIYPAMDLSIRSTYGNASRQEVHTFDVNPYHYPSTWIKLMQTKEIDYLDNNKFIEKVKSFSYDYNQLKPIKELVSNSKGDDITTEYQYPSNLTTGYPESTKMNRLVNENRISEPVITKQQVGSVYVSEVHNQYNEFYGLLQKSAVFQKKGKDILITQTTDRKIVYNSYDAKGNITQYTVENSLPVAIIWGYNTQYPIAKIEGANYSEVEQFVSTLQNLSNNGTLTKDSFSGLRTALPNAMITTYVYKPLVGVTTITGANGISENYTYDSANRLEEIKNDKNEVLKTFQYNYKN</sequence>
<proteinExistence type="predicted"/>
<reference evidence="3" key="3">
    <citation type="submission" date="2016-11" db="EMBL/GenBank/DDBJ databases">
        <authorList>
            <person name="Jaros S."/>
            <person name="Januszkiewicz K."/>
            <person name="Wedrychowicz H."/>
        </authorList>
    </citation>
    <scope>NUCLEOTIDE SEQUENCE [LARGE SCALE GENOMIC DNA]</scope>
    <source>
        <strain evidence="3">DSM 27989</strain>
    </source>
</reference>
<organism evidence="3 4">
    <name type="scientific">Chishuiella changwenlii</name>
    <dbReference type="NCBI Taxonomy" id="1434701"/>
    <lineage>
        <taxon>Bacteria</taxon>
        <taxon>Pseudomonadati</taxon>
        <taxon>Bacteroidota</taxon>
        <taxon>Flavobacteriia</taxon>
        <taxon>Flavobacteriales</taxon>
        <taxon>Weeksellaceae</taxon>
        <taxon>Chishuiella</taxon>
    </lineage>
</organism>
<feature type="chain" id="PRO_5012138770" description="YD repeat-containing protein" evidence="1">
    <location>
        <begin position="19"/>
        <end position="1116"/>
    </location>
</feature>
<dbReference type="Proteomes" id="UP000650994">
    <property type="component" value="Unassembled WGS sequence"/>
</dbReference>
<dbReference type="AlphaFoldDB" id="A0A1M7D1T9"/>
<name>A0A1M7D1T9_9FLAO</name>
<dbReference type="OrthoDB" id="9814627at2"/>
<protein>
    <recommendedName>
        <fullName evidence="6">YD repeat-containing protein</fullName>
    </recommendedName>
</protein>
<feature type="signal peptide" evidence="1">
    <location>
        <begin position="1"/>
        <end position="18"/>
    </location>
</feature>
<keyword evidence="1" id="KW-0732">Signal</keyword>
<dbReference type="EMBL" id="FRBH01000017">
    <property type="protein sequence ID" value="SHL73373.1"/>
    <property type="molecule type" value="Genomic_DNA"/>
</dbReference>
<reference evidence="4" key="2">
    <citation type="submission" date="2016-11" db="EMBL/GenBank/DDBJ databases">
        <authorList>
            <person name="Varghese N."/>
            <person name="Submissions S."/>
        </authorList>
    </citation>
    <scope>NUCLEOTIDE SEQUENCE [LARGE SCALE GENOMIC DNA]</scope>
    <source>
        <strain evidence="4">DSM 27989</strain>
    </source>
</reference>
<keyword evidence="5" id="KW-1185">Reference proteome</keyword>
<evidence type="ECO:0000256" key="1">
    <source>
        <dbReference type="SAM" id="SignalP"/>
    </source>
</evidence>
<dbReference type="STRING" id="1434701.SAMN05443634_1173"/>
<evidence type="ECO:0000313" key="5">
    <source>
        <dbReference type="Proteomes" id="UP000650994"/>
    </source>
</evidence>